<dbReference type="Gene3D" id="1.25.40.420">
    <property type="match status" value="1"/>
</dbReference>
<dbReference type="OrthoDB" id="5948799at2759"/>
<reference evidence="1 2" key="1">
    <citation type="submission" date="2018-08" db="EMBL/GenBank/DDBJ databases">
        <title>Genome and evolution of the arbuscular mycorrhizal fungus Diversispora epigaea (formerly Glomus versiforme) and its bacterial endosymbionts.</title>
        <authorList>
            <person name="Sun X."/>
            <person name="Fei Z."/>
            <person name="Harrison M."/>
        </authorList>
    </citation>
    <scope>NUCLEOTIDE SEQUENCE [LARGE SCALE GENOMIC DNA]</scope>
    <source>
        <strain evidence="1 2">IT104</strain>
    </source>
</reference>
<dbReference type="EMBL" id="PQFF01000068">
    <property type="protein sequence ID" value="RHZ85166.1"/>
    <property type="molecule type" value="Genomic_DNA"/>
</dbReference>
<dbReference type="SUPFAM" id="SSF56112">
    <property type="entry name" value="Protein kinase-like (PK-like)"/>
    <property type="match status" value="1"/>
</dbReference>
<proteinExistence type="predicted"/>
<evidence type="ECO:0008006" key="3">
    <source>
        <dbReference type="Google" id="ProtNLM"/>
    </source>
</evidence>
<keyword evidence="2" id="KW-1185">Reference proteome</keyword>
<evidence type="ECO:0000313" key="1">
    <source>
        <dbReference type="EMBL" id="RHZ85166.1"/>
    </source>
</evidence>
<organism evidence="1 2">
    <name type="scientific">Diversispora epigaea</name>
    <dbReference type="NCBI Taxonomy" id="1348612"/>
    <lineage>
        <taxon>Eukaryota</taxon>
        <taxon>Fungi</taxon>
        <taxon>Fungi incertae sedis</taxon>
        <taxon>Mucoromycota</taxon>
        <taxon>Glomeromycotina</taxon>
        <taxon>Glomeromycetes</taxon>
        <taxon>Diversisporales</taxon>
        <taxon>Diversisporaceae</taxon>
        <taxon>Diversispora</taxon>
    </lineage>
</organism>
<sequence>MNNYNPYTYFDSYTYPYSHRYHYQDSTGIVDLGNIETRFIFDLILANFCNDILVKHSNLIFDSSNFTSFPESTPVSLLKRDDLQMKEVEIWYCIIKWGITQDPTLPTKFKEWTKEIKSTILPPILDGFAPQTFRNICHGHSRTIVVAKVKGTGEIIGGYTLTRDSNNINNSQWKKTNDSFIFSLKNGNIQNSILSRCLFRKREEDEQVIEWIDLRNRKGSFATYYIEGWDIKNQQWKRDNGNSLENNREQNSSISFLWNYKRSRNSYDEGHQKRNFSGVLPYIAPEVLVGEEYTKAADVYLQLYSDVPHDNDLALKICKGLRPKIPFRIPKLITQVIMRCWNSQENINEITIQIKKAEELSAAMDTIQLRLTTKHIHKQFILVDFIRISKLLITK</sequence>
<evidence type="ECO:0000313" key="2">
    <source>
        <dbReference type="Proteomes" id="UP000266861"/>
    </source>
</evidence>
<name>A0A397JGS4_9GLOM</name>
<accession>A0A397JGS4</accession>
<comment type="caution">
    <text evidence="1">The sequence shown here is derived from an EMBL/GenBank/DDBJ whole genome shotgun (WGS) entry which is preliminary data.</text>
</comment>
<protein>
    <recommendedName>
        <fullName evidence="3">TLDc domain-containing protein</fullName>
    </recommendedName>
</protein>
<dbReference type="AlphaFoldDB" id="A0A397JGS4"/>
<dbReference type="Proteomes" id="UP000266861">
    <property type="component" value="Unassembled WGS sequence"/>
</dbReference>
<gene>
    <name evidence="1" type="ORF">Glove_71g61</name>
</gene>
<dbReference type="InterPro" id="IPR011009">
    <property type="entry name" value="Kinase-like_dom_sf"/>
</dbReference>
<dbReference type="Gene3D" id="1.10.510.10">
    <property type="entry name" value="Transferase(Phosphotransferase) domain 1"/>
    <property type="match status" value="1"/>
</dbReference>